<evidence type="ECO:0000313" key="5">
    <source>
        <dbReference type="EMBL" id="KNC86190.1"/>
    </source>
</evidence>
<dbReference type="GO" id="GO:0007021">
    <property type="term" value="P:tubulin complex assembly"/>
    <property type="evidence" value="ECO:0007669"/>
    <property type="project" value="InterPro"/>
</dbReference>
<dbReference type="GO" id="GO:0000226">
    <property type="term" value="P:microtubule cytoskeleton organization"/>
    <property type="evidence" value="ECO:0007669"/>
    <property type="project" value="TreeGrafter"/>
</dbReference>
<dbReference type="GO" id="GO:0048487">
    <property type="term" value="F:beta-tubulin binding"/>
    <property type="evidence" value="ECO:0007669"/>
    <property type="project" value="InterPro"/>
</dbReference>
<organism evidence="5 6">
    <name type="scientific">Sphaeroforma arctica JP610</name>
    <dbReference type="NCBI Taxonomy" id="667725"/>
    <lineage>
        <taxon>Eukaryota</taxon>
        <taxon>Ichthyosporea</taxon>
        <taxon>Ichthyophonida</taxon>
        <taxon>Sphaeroforma</taxon>
    </lineage>
</organism>
<feature type="region of interest" description="Disordered" evidence="2">
    <location>
        <begin position="1"/>
        <end position="22"/>
    </location>
</feature>
<dbReference type="SUPFAM" id="SSF48371">
    <property type="entry name" value="ARM repeat"/>
    <property type="match status" value="1"/>
</dbReference>
<dbReference type="RefSeq" id="XP_014160092.1">
    <property type="nucleotide sequence ID" value="XM_014304617.1"/>
</dbReference>
<dbReference type="eggNOG" id="KOG1943">
    <property type="taxonomic scope" value="Eukaryota"/>
</dbReference>
<sequence length="1298" mass="142250">MDTMIEESGRTDNMLSGTDDDSAHRHNFTEAIEAQDIIESLAAIQHLLSVVDSDVDGEESPLLKKGIQTEGRDEKLNSQVLLNEAKMKTRRFMTIIDGYLESSHMLDGRLESIATSLLQIVLRCGSWLHTAKCSEPLHNKDIAHINDNSDNKEQRSFSLNAGNIPGKLTGQNTGIVTRVFLNYIFQCLNVLIKVRGYKVVVNFFTHDVADLQIAIRLLRVYGTEEQTLLSIAMSLGQECLLTTHKGSEAAGIMISAFLTRAGALPKEKSDMMVWVESSIRGIVNGPTQANSAHQAISILRMLAVILRLGTREEAVQHFTPTVFAVTDLCRSCPELMRQHLVHKLLIKMECRAHLAHLKPRVRSGKFENGNRLPISEGASEQVSEQGEDQVPERVEDFISTTFEELNHPSTGVRYAAAKAIARLAERLPTLEMVHDVCGGVLDTFSESLSDTLWQGGCLTLAELAMRGVMDENHMSQLIDVLCRCLAYDRVIGTKPVGAAVRDAACYLAWALARAYSADCLRPYLHELSNSLILVMCFDREVNCRKAASAAFQEHVGRQGTFKNGISIVTNADYFAVGNRHNSFCVVAPYIAQFEEYRLRLLGHLFNEKLVHWDQKIREVSAAAVRNLAAYDLEYLLIDALPALIDRCGLSNDMGKRHGCLLGLASTMPALRAIVDAECTKECGETAAPNRVDGLLSRIGNLVKVLSMPQVSSGRVSNVNLRVATCTLLVCICSNGIPIPDRTVVTTTDVQVSMAEAIVRICSSNAAHPTEKVQMSAAETFGAWCGSLCNQFDQYSTKTDTVGSTQSHQARDAYLSQANENRRHRCLARLTIGSYLEHLATFSIGDKAVDMSDSSTHRWGYLRLLGSVPRGLLLKDQQCVDAECDGVKCEPRSLSTEAINCLHRHSSKLYDVTTRVVALNSTESICRQIGFDFETDRTEHSAGVASTDTDHKGFDTRIAIMLCDILSLALSDTTIDHRGDVGSDVRSAGISLACTVIPLMASADLAVCKTQTSAGSEEAEIASPKTQVLSAEHCGNIIGLLLEQAMSRIDRLREKAGQVLSQIVWCDEPTLDCIPHLSSLREILGSDGVKKEFNWGSLQETLPALLHTLTIPDYRPYAIRALVLCIGAGNESTVCVAQDALDSYCLTSTANELCDIVEAVCSSFSPGGTDSSRLTRPGLETLSCLLSTAVPILTAAAIGREQQTFDTVLNSLKHHMKTTNVKKLTAVSNALCQLIPVKSIQKQVLKLLSVLLGHRFDHVRVMAVDQLNLALLTYEDDLDMPVDEALCLLDELRYVPTAC</sequence>
<dbReference type="Pfam" id="PF23579">
    <property type="entry name" value="ARM_TBCD"/>
    <property type="match status" value="1"/>
</dbReference>
<gene>
    <name evidence="5" type="ORF">SARC_01667</name>
</gene>
<dbReference type="InterPro" id="IPR033162">
    <property type="entry name" value="TBCD"/>
</dbReference>
<dbReference type="InterPro" id="IPR016024">
    <property type="entry name" value="ARM-type_fold"/>
</dbReference>
<accession>A0A0L0GB14</accession>
<name>A0A0L0GB14_9EUKA</name>
<evidence type="ECO:0000259" key="3">
    <source>
        <dbReference type="Pfam" id="PF12612"/>
    </source>
</evidence>
<dbReference type="OrthoDB" id="10253476at2759"/>
<evidence type="ECO:0000259" key="4">
    <source>
        <dbReference type="Pfam" id="PF25767"/>
    </source>
</evidence>
<keyword evidence="6" id="KW-1185">Reference proteome</keyword>
<protein>
    <submittedName>
        <fullName evidence="5">Uncharacterized protein</fullName>
    </submittedName>
</protein>
<dbReference type="GO" id="GO:0005096">
    <property type="term" value="F:GTPase activator activity"/>
    <property type="evidence" value="ECO:0007669"/>
    <property type="project" value="InterPro"/>
</dbReference>
<feature type="region of interest" description="Disordered" evidence="2">
    <location>
        <begin position="367"/>
        <end position="389"/>
    </location>
</feature>
<reference evidence="5 6" key="1">
    <citation type="submission" date="2011-02" db="EMBL/GenBank/DDBJ databases">
        <title>The Genome Sequence of Sphaeroforma arctica JP610.</title>
        <authorList>
            <consortium name="The Broad Institute Genome Sequencing Platform"/>
            <person name="Russ C."/>
            <person name="Cuomo C."/>
            <person name="Young S.K."/>
            <person name="Zeng Q."/>
            <person name="Gargeya S."/>
            <person name="Alvarado L."/>
            <person name="Berlin A."/>
            <person name="Chapman S.B."/>
            <person name="Chen Z."/>
            <person name="Freedman E."/>
            <person name="Gellesch M."/>
            <person name="Goldberg J."/>
            <person name="Griggs A."/>
            <person name="Gujja S."/>
            <person name="Heilman E."/>
            <person name="Heiman D."/>
            <person name="Howarth C."/>
            <person name="Mehta T."/>
            <person name="Neiman D."/>
            <person name="Pearson M."/>
            <person name="Roberts A."/>
            <person name="Saif S."/>
            <person name="Shea T."/>
            <person name="Shenoy N."/>
            <person name="Sisk P."/>
            <person name="Stolte C."/>
            <person name="Sykes S."/>
            <person name="White J."/>
            <person name="Yandava C."/>
            <person name="Burger G."/>
            <person name="Gray M.W."/>
            <person name="Holland P.W.H."/>
            <person name="King N."/>
            <person name="Lang F.B.F."/>
            <person name="Roger A.J."/>
            <person name="Ruiz-Trillo I."/>
            <person name="Haas B."/>
            <person name="Nusbaum C."/>
            <person name="Birren B."/>
        </authorList>
    </citation>
    <scope>NUCLEOTIDE SEQUENCE [LARGE SCALE GENOMIC DNA]</scope>
    <source>
        <strain evidence="5 6">JP610</strain>
    </source>
</reference>
<dbReference type="PANTHER" id="PTHR12658:SF0">
    <property type="entry name" value="TUBULIN-SPECIFIC CHAPERONE D"/>
    <property type="match status" value="1"/>
</dbReference>
<dbReference type="InterPro" id="IPR022577">
    <property type="entry name" value="TBCD_C"/>
</dbReference>
<feature type="domain" description="Tubulin-folding cofactor D C-terminal" evidence="3">
    <location>
        <begin position="1035"/>
        <end position="1220"/>
    </location>
</feature>
<feature type="domain" description="Tubulin-folding cofactor D ARM repeats" evidence="4">
    <location>
        <begin position="342"/>
        <end position="565"/>
    </location>
</feature>
<keyword evidence="1" id="KW-0143">Chaperone</keyword>
<dbReference type="InterPro" id="IPR011989">
    <property type="entry name" value="ARM-like"/>
</dbReference>
<dbReference type="GO" id="GO:0007023">
    <property type="term" value="P:post-chaperonin tubulin folding pathway"/>
    <property type="evidence" value="ECO:0007669"/>
    <property type="project" value="InterPro"/>
</dbReference>
<dbReference type="PANTHER" id="PTHR12658">
    <property type="entry name" value="BETA-TUBULIN COFACTOR D"/>
    <property type="match status" value="1"/>
</dbReference>
<dbReference type="Gene3D" id="1.25.10.10">
    <property type="entry name" value="Leucine-rich Repeat Variant"/>
    <property type="match status" value="1"/>
</dbReference>
<dbReference type="GeneID" id="25902171"/>
<evidence type="ECO:0000313" key="6">
    <source>
        <dbReference type="Proteomes" id="UP000054560"/>
    </source>
</evidence>
<evidence type="ECO:0000256" key="2">
    <source>
        <dbReference type="SAM" id="MobiDB-lite"/>
    </source>
</evidence>
<proteinExistence type="predicted"/>
<dbReference type="InterPro" id="IPR058033">
    <property type="entry name" value="ARM_TBCD_2nd"/>
</dbReference>
<dbReference type="Pfam" id="PF25767">
    <property type="entry name" value="ARM_TBCD_2nd"/>
    <property type="match status" value="1"/>
</dbReference>
<dbReference type="Proteomes" id="UP000054560">
    <property type="component" value="Unassembled WGS sequence"/>
</dbReference>
<dbReference type="STRING" id="667725.A0A0L0GB14"/>
<dbReference type="EMBL" id="KQ241664">
    <property type="protein sequence ID" value="KNC86190.1"/>
    <property type="molecule type" value="Genomic_DNA"/>
</dbReference>
<dbReference type="Pfam" id="PF12612">
    <property type="entry name" value="TFCD_C"/>
    <property type="match status" value="1"/>
</dbReference>
<evidence type="ECO:0000256" key="1">
    <source>
        <dbReference type="ARBA" id="ARBA00023186"/>
    </source>
</evidence>